<feature type="domain" description="HTH marR-type" evidence="1">
    <location>
        <begin position="78"/>
        <end position="213"/>
    </location>
</feature>
<gene>
    <name evidence="2" type="ordered locus">Strop_0030</name>
</gene>
<dbReference type="HOGENOM" id="CLU_083287_2_5_11"/>
<evidence type="ECO:0000259" key="1">
    <source>
        <dbReference type="PROSITE" id="PS50995"/>
    </source>
</evidence>
<proteinExistence type="predicted"/>
<accession>A4X0W5</accession>
<dbReference type="PANTHER" id="PTHR33164:SF99">
    <property type="entry name" value="MARR FAMILY REGULATORY PROTEIN"/>
    <property type="match status" value="1"/>
</dbReference>
<dbReference type="GO" id="GO:0003700">
    <property type="term" value="F:DNA-binding transcription factor activity"/>
    <property type="evidence" value="ECO:0007669"/>
    <property type="project" value="InterPro"/>
</dbReference>
<dbReference type="SMART" id="SM00347">
    <property type="entry name" value="HTH_MARR"/>
    <property type="match status" value="1"/>
</dbReference>
<sequence>MTERFRSAAHCEPFTVRVPNAVGQSRSRTNPPNPVHVHLPHNACSVNSILSRYTYSNISLIKYWYDLRVDQSVLNDPRITAVGLLVEAHAGLSARFTAQFEQHGLSPVEFEVLTRLVRSPDNRLRMTDLAAQTSLSTSGVTRVVDRMERDGLLTRRACPADRRSSFAVATDSGCKRLDAVLPGHLRIIEEWFTGQLDPESLARLLDGLRRVRDAVHPGATAGATDPEPAPDSR</sequence>
<dbReference type="EMBL" id="CP000667">
    <property type="protein sequence ID" value="ABP52515.1"/>
    <property type="molecule type" value="Genomic_DNA"/>
</dbReference>
<dbReference type="InterPro" id="IPR039422">
    <property type="entry name" value="MarR/SlyA-like"/>
</dbReference>
<reference evidence="3" key="1">
    <citation type="journal article" date="2007" name="Proc. Natl. Acad. Sci. U.S.A.">
        <title>Genome sequencing reveals complex secondary metabolome in the marine actinomycete Salinispora tropica.</title>
        <authorList>
            <person name="Udwary D.W."/>
            <person name="Zeigler L."/>
            <person name="Asolkar R.N."/>
            <person name="Singan V."/>
            <person name="Lapidus A."/>
            <person name="Fenical W."/>
            <person name="Jensen P.R."/>
            <person name="Moore B.S."/>
        </authorList>
    </citation>
    <scope>NUCLEOTIDE SEQUENCE [LARGE SCALE GENOMIC DNA]</scope>
    <source>
        <strain evidence="3">ATCC BAA-916 / DSM 44818 / CNB-440</strain>
    </source>
</reference>
<dbReference type="PANTHER" id="PTHR33164">
    <property type="entry name" value="TRANSCRIPTIONAL REGULATOR, MARR FAMILY"/>
    <property type="match status" value="1"/>
</dbReference>
<organism evidence="2 3">
    <name type="scientific">Salinispora tropica (strain ATCC BAA-916 / DSM 44818 / JCM 13857 / NBRC 105044 / CNB-440)</name>
    <dbReference type="NCBI Taxonomy" id="369723"/>
    <lineage>
        <taxon>Bacteria</taxon>
        <taxon>Bacillati</taxon>
        <taxon>Actinomycetota</taxon>
        <taxon>Actinomycetes</taxon>
        <taxon>Micromonosporales</taxon>
        <taxon>Micromonosporaceae</taxon>
        <taxon>Salinispora</taxon>
    </lineage>
</organism>
<dbReference type="PROSITE" id="PS50995">
    <property type="entry name" value="HTH_MARR_2"/>
    <property type="match status" value="1"/>
</dbReference>
<dbReference type="Gene3D" id="1.10.10.10">
    <property type="entry name" value="Winged helix-like DNA-binding domain superfamily/Winged helix DNA-binding domain"/>
    <property type="match status" value="1"/>
</dbReference>
<dbReference type="GO" id="GO:0006950">
    <property type="term" value="P:response to stress"/>
    <property type="evidence" value="ECO:0007669"/>
    <property type="project" value="TreeGrafter"/>
</dbReference>
<dbReference type="STRING" id="369723.Strop_0030"/>
<dbReference type="SUPFAM" id="SSF46785">
    <property type="entry name" value="Winged helix' DNA-binding domain"/>
    <property type="match status" value="1"/>
</dbReference>
<dbReference type="Proteomes" id="UP000000235">
    <property type="component" value="Chromosome"/>
</dbReference>
<dbReference type="InterPro" id="IPR036390">
    <property type="entry name" value="WH_DNA-bd_sf"/>
</dbReference>
<dbReference type="InterPro" id="IPR000835">
    <property type="entry name" value="HTH_MarR-typ"/>
</dbReference>
<dbReference type="eggNOG" id="COG1846">
    <property type="taxonomic scope" value="Bacteria"/>
</dbReference>
<keyword evidence="3" id="KW-1185">Reference proteome</keyword>
<dbReference type="AlphaFoldDB" id="A4X0W5"/>
<protein>
    <submittedName>
        <fullName evidence="2">Transcriptional regulator, MarR family</fullName>
    </submittedName>
</protein>
<dbReference type="KEGG" id="stp:Strop_0030"/>
<evidence type="ECO:0000313" key="2">
    <source>
        <dbReference type="EMBL" id="ABP52515.1"/>
    </source>
</evidence>
<dbReference type="Pfam" id="PF12802">
    <property type="entry name" value="MarR_2"/>
    <property type="match status" value="1"/>
</dbReference>
<dbReference type="InterPro" id="IPR036388">
    <property type="entry name" value="WH-like_DNA-bd_sf"/>
</dbReference>
<name>A4X0W5_SALTO</name>
<evidence type="ECO:0000313" key="3">
    <source>
        <dbReference type="Proteomes" id="UP000000235"/>
    </source>
</evidence>